<evidence type="ECO:0000256" key="3">
    <source>
        <dbReference type="HAMAP-Rule" id="MF_02071"/>
    </source>
</evidence>
<name>A0A0W0YL11_9GAMM</name>
<dbReference type="EMBL" id="LNYW01000066">
    <property type="protein sequence ID" value="KTD57617.1"/>
    <property type="molecule type" value="Genomic_DNA"/>
</dbReference>
<dbReference type="GO" id="GO:0008932">
    <property type="term" value="F:lytic endotransglycosylase activity"/>
    <property type="evidence" value="ECO:0007669"/>
    <property type="project" value="UniProtKB-UniRule"/>
</dbReference>
<evidence type="ECO:0000313" key="7">
    <source>
        <dbReference type="EMBL" id="KTD57617.1"/>
    </source>
</evidence>
<feature type="transmembrane region" description="Helical" evidence="5">
    <location>
        <begin position="21"/>
        <end position="41"/>
    </location>
</feature>
<dbReference type="InterPro" id="IPR034718">
    <property type="entry name" value="RlpA"/>
</dbReference>
<evidence type="ECO:0000256" key="1">
    <source>
        <dbReference type="ARBA" id="ARBA00023239"/>
    </source>
</evidence>
<evidence type="ECO:0000313" key="8">
    <source>
        <dbReference type="Proteomes" id="UP000054600"/>
    </source>
</evidence>
<keyword evidence="5" id="KW-0812">Transmembrane</keyword>
<dbReference type="eggNOG" id="COG0797">
    <property type="taxonomic scope" value="Bacteria"/>
</dbReference>
<dbReference type="NCBIfam" id="TIGR00413">
    <property type="entry name" value="rlpA"/>
    <property type="match status" value="1"/>
</dbReference>
<dbReference type="PANTHER" id="PTHR34183">
    <property type="entry name" value="ENDOLYTIC PEPTIDOGLYCAN TRANSGLYCOSYLASE RLPA"/>
    <property type="match status" value="1"/>
</dbReference>
<dbReference type="InterPro" id="IPR012997">
    <property type="entry name" value="RplA"/>
</dbReference>
<proteinExistence type="inferred from homology"/>
<organism evidence="7 8">
    <name type="scientific">Legionella shakespearei DSM 23087</name>
    <dbReference type="NCBI Taxonomy" id="1122169"/>
    <lineage>
        <taxon>Bacteria</taxon>
        <taxon>Pseudomonadati</taxon>
        <taxon>Pseudomonadota</taxon>
        <taxon>Gammaproteobacteria</taxon>
        <taxon>Legionellales</taxon>
        <taxon>Legionellaceae</taxon>
        <taxon>Legionella</taxon>
    </lineage>
</organism>
<dbReference type="Proteomes" id="UP000054600">
    <property type="component" value="Unassembled WGS sequence"/>
</dbReference>
<evidence type="ECO:0000256" key="5">
    <source>
        <dbReference type="SAM" id="Phobius"/>
    </source>
</evidence>
<dbReference type="AlphaFoldDB" id="A0A0W0YL11"/>
<dbReference type="InterPro" id="IPR036908">
    <property type="entry name" value="RlpA-like_sf"/>
</dbReference>
<comment type="caution">
    <text evidence="7">The sequence shown here is derived from an EMBL/GenBank/DDBJ whole genome shotgun (WGS) entry which is preliminary data.</text>
</comment>
<sequence>MSRNFNQYVMLHAHFAFNERIMRLIIKTIQYFIITALLFSLSACVKTKPDPASYKVKGKVYTPLKSARGYKARGQASFYGKRFHKRKTSNGERFNMHSMTAAHPTLPFNTRVRVKNVKNGRTVVVRINDRGPFHGSRIIDLSYAAASRLGITSLSTVEIQALG</sequence>
<keyword evidence="2 3" id="KW-0961">Cell wall biogenesis/degradation</keyword>
<evidence type="ECO:0000259" key="6">
    <source>
        <dbReference type="Pfam" id="PF03330"/>
    </source>
</evidence>
<dbReference type="GO" id="GO:0000270">
    <property type="term" value="P:peptidoglycan metabolic process"/>
    <property type="evidence" value="ECO:0007669"/>
    <property type="project" value="UniProtKB-UniRule"/>
</dbReference>
<evidence type="ECO:0000256" key="4">
    <source>
        <dbReference type="RuleBase" id="RU003495"/>
    </source>
</evidence>
<dbReference type="STRING" id="1122169.Lsha_2458"/>
<accession>A0A0W0YL11</accession>
<keyword evidence="5" id="KW-1133">Transmembrane helix</keyword>
<gene>
    <name evidence="7" type="primary">rlpA_2</name>
    <name evidence="3" type="synonym">rlpA</name>
    <name evidence="7" type="ORF">Lsha_2458</name>
</gene>
<keyword evidence="8" id="KW-1185">Reference proteome</keyword>
<dbReference type="HAMAP" id="MF_02071">
    <property type="entry name" value="RlpA"/>
    <property type="match status" value="1"/>
</dbReference>
<dbReference type="PATRIC" id="fig|1122169.6.peg.2827"/>
<reference evidence="7 8" key="1">
    <citation type="submission" date="2015-11" db="EMBL/GenBank/DDBJ databases">
        <title>Genomic analysis of 38 Legionella species identifies large and diverse effector repertoires.</title>
        <authorList>
            <person name="Burstein D."/>
            <person name="Amaro F."/>
            <person name="Zusman T."/>
            <person name="Lifshitz Z."/>
            <person name="Cohen O."/>
            <person name="Gilbert J.A."/>
            <person name="Pupko T."/>
            <person name="Shuman H.A."/>
            <person name="Segal G."/>
        </authorList>
    </citation>
    <scope>NUCLEOTIDE SEQUENCE [LARGE SCALE GENOMIC DNA]</scope>
    <source>
        <strain evidence="7 8">ATCC 49655</strain>
    </source>
</reference>
<dbReference type="EC" id="4.2.2.-" evidence="3"/>
<keyword evidence="5" id="KW-0472">Membrane</keyword>
<protein>
    <recommendedName>
        <fullName evidence="3">Endolytic peptidoglycan transglycosylase RlpA</fullName>
        <ecNumber evidence="3">4.2.2.-</ecNumber>
    </recommendedName>
</protein>
<evidence type="ECO:0000256" key="2">
    <source>
        <dbReference type="ARBA" id="ARBA00023316"/>
    </source>
</evidence>
<dbReference type="GO" id="GO:0071555">
    <property type="term" value="P:cell wall organization"/>
    <property type="evidence" value="ECO:0007669"/>
    <property type="project" value="UniProtKB-KW"/>
</dbReference>
<keyword evidence="1 3" id="KW-0456">Lyase</keyword>
<dbReference type="SUPFAM" id="SSF50685">
    <property type="entry name" value="Barwin-like endoglucanases"/>
    <property type="match status" value="1"/>
</dbReference>
<dbReference type="RefSeq" id="WP_018577440.1">
    <property type="nucleotide sequence ID" value="NZ_LNYW01000066.1"/>
</dbReference>
<dbReference type="PANTHER" id="PTHR34183:SF1">
    <property type="entry name" value="ENDOLYTIC PEPTIDOGLYCAN TRANSGLYCOSYLASE RLPA"/>
    <property type="match status" value="1"/>
</dbReference>
<dbReference type="Pfam" id="PF03330">
    <property type="entry name" value="DPBB_1"/>
    <property type="match status" value="1"/>
</dbReference>
<keyword evidence="7" id="KW-0449">Lipoprotein</keyword>
<dbReference type="CDD" id="cd22268">
    <property type="entry name" value="DPBB_RlpA-like"/>
    <property type="match status" value="1"/>
</dbReference>
<comment type="similarity">
    <text evidence="3 4">Belongs to the RlpA family.</text>
</comment>
<dbReference type="InterPro" id="IPR009009">
    <property type="entry name" value="RlpA-like_DPBB"/>
</dbReference>
<feature type="domain" description="RlpA-like protein double-psi beta-barrel" evidence="6">
    <location>
        <begin position="72"/>
        <end position="160"/>
    </location>
</feature>
<dbReference type="Gene3D" id="2.40.40.10">
    <property type="entry name" value="RlpA-like domain"/>
    <property type="match status" value="1"/>
</dbReference>
<comment type="function">
    <text evidence="3">Lytic transglycosylase with a strong preference for naked glycan strands that lack stem peptides.</text>
</comment>